<accession>A0A438NBN4</accession>
<evidence type="ECO:0000256" key="1">
    <source>
        <dbReference type="ARBA" id="ARBA00023002"/>
    </source>
</evidence>
<dbReference type="SUPFAM" id="SSF50129">
    <property type="entry name" value="GroES-like"/>
    <property type="match status" value="1"/>
</dbReference>
<dbReference type="SUPFAM" id="SSF51735">
    <property type="entry name" value="NAD(P)-binding Rossmann-fold domains"/>
    <property type="match status" value="1"/>
</dbReference>
<dbReference type="Gene3D" id="3.40.50.720">
    <property type="entry name" value="NAD(P)-binding Rossmann-like Domain"/>
    <property type="match status" value="1"/>
</dbReference>
<dbReference type="InterPro" id="IPR045010">
    <property type="entry name" value="MDR_fam"/>
</dbReference>
<sequence length="347" mass="37837">RDKTLKQNRPIPTVSGPDPTFTLVERELPSLKEDQILVKVLYFSNDPAQRTWIKPSNELPGSRHYVKPVELNTPMQSRGLCEVLESTSSSLPKGTIVLARVNWNEYAVLHAKDATPKPPLPGGLSLSHYLGAFGTTGLTAYYGIVVVGEAKPGHRLVVSGAAGATGSMVIQIAKKILGVKEVIGIAGSDDKCKFVVETLGADKCLNYKTPSFHDDLITATDGYVDIYFDNVGGEILDVMLARLTQHGVIVACGSISGYNSSSPTVLKNYFQIISMRLQIRGFIASDYVHKEKEVTQTFVKALEEGKLTINDDIEQIVPTTFKDVPNTWLKLFDGSNKGKLVTKLIDG</sequence>
<keyword evidence="1" id="KW-0560">Oxidoreductase</keyword>
<gene>
    <name evidence="3" type="ORF">B0A52_02143</name>
</gene>
<feature type="non-terminal residue" evidence="3">
    <location>
        <position position="1"/>
    </location>
</feature>
<dbReference type="InterPro" id="IPR020843">
    <property type="entry name" value="ER"/>
</dbReference>
<protein>
    <recommendedName>
        <fullName evidence="2">Enoyl reductase (ER) domain-containing protein</fullName>
    </recommendedName>
</protein>
<reference evidence="3 4" key="1">
    <citation type="submission" date="2017-03" db="EMBL/GenBank/DDBJ databases">
        <title>Genomes of endolithic fungi from Antarctica.</title>
        <authorList>
            <person name="Coleine C."/>
            <person name="Masonjones S."/>
            <person name="Stajich J.E."/>
        </authorList>
    </citation>
    <scope>NUCLEOTIDE SEQUENCE [LARGE SCALE GENOMIC DNA]</scope>
    <source>
        <strain evidence="3 4">CCFEE 6314</strain>
    </source>
</reference>
<dbReference type="Pfam" id="PF00107">
    <property type="entry name" value="ADH_zinc_N"/>
    <property type="match status" value="1"/>
</dbReference>
<dbReference type="OrthoDB" id="809632at2759"/>
<dbReference type="Proteomes" id="UP000288859">
    <property type="component" value="Unassembled WGS sequence"/>
</dbReference>
<feature type="domain" description="Enoyl reductase (ER)" evidence="2">
    <location>
        <begin position="16"/>
        <end position="342"/>
    </location>
</feature>
<organism evidence="3 4">
    <name type="scientific">Exophiala mesophila</name>
    <name type="common">Black yeast-like fungus</name>
    <dbReference type="NCBI Taxonomy" id="212818"/>
    <lineage>
        <taxon>Eukaryota</taxon>
        <taxon>Fungi</taxon>
        <taxon>Dikarya</taxon>
        <taxon>Ascomycota</taxon>
        <taxon>Pezizomycotina</taxon>
        <taxon>Eurotiomycetes</taxon>
        <taxon>Chaetothyriomycetidae</taxon>
        <taxon>Chaetothyriales</taxon>
        <taxon>Herpotrichiellaceae</taxon>
        <taxon>Exophiala</taxon>
    </lineage>
</organism>
<dbReference type="CDD" id="cd05288">
    <property type="entry name" value="PGDH"/>
    <property type="match status" value="1"/>
</dbReference>
<dbReference type="PANTHER" id="PTHR43205:SF19">
    <property type="entry name" value="ENOYL REDUCTASE (ER) DOMAIN-CONTAINING PROTEIN"/>
    <property type="match status" value="1"/>
</dbReference>
<dbReference type="InterPro" id="IPR041694">
    <property type="entry name" value="ADH_N_2"/>
</dbReference>
<dbReference type="SMART" id="SM00829">
    <property type="entry name" value="PKS_ER"/>
    <property type="match status" value="1"/>
</dbReference>
<proteinExistence type="predicted"/>
<dbReference type="PANTHER" id="PTHR43205">
    <property type="entry name" value="PROSTAGLANDIN REDUCTASE"/>
    <property type="match status" value="1"/>
</dbReference>
<dbReference type="VEuPathDB" id="FungiDB:PV10_08413"/>
<dbReference type="AlphaFoldDB" id="A0A438NBN4"/>
<dbReference type="InterPro" id="IPR036291">
    <property type="entry name" value="NAD(P)-bd_dom_sf"/>
</dbReference>
<dbReference type="InterPro" id="IPR013149">
    <property type="entry name" value="ADH-like_C"/>
</dbReference>
<dbReference type="InterPro" id="IPR011032">
    <property type="entry name" value="GroES-like_sf"/>
</dbReference>
<evidence type="ECO:0000313" key="3">
    <source>
        <dbReference type="EMBL" id="RVX73017.1"/>
    </source>
</evidence>
<evidence type="ECO:0000259" key="2">
    <source>
        <dbReference type="SMART" id="SM00829"/>
    </source>
</evidence>
<dbReference type="Gene3D" id="3.90.180.10">
    <property type="entry name" value="Medium-chain alcohol dehydrogenases, catalytic domain"/>
    <property type="match status" value="1"/>
</dbReference>
<dbReference type="FunFam" id="3.40.50.720:FF:000121">
    <property type="entry name" value="Prostaglandin reductase 2"/>
    <property type="match status" value="1"/>
</dbReference>
<evidence type="ECO:0000313" key="4">
    <source>
        <dbReference type="Proteomes" id="UP000288859"/>
    </source>
</evidence>
<dbReference type="EMBL" id="NAJM01000009">
    <property type="protein sequence ID" value="RVX73017.1"/>
    <property type="molecule type" value="Genomic_DNA"/>
</dbReference>
<comment type="caution">
    <text evidence="3">The sequence shown here is derived from an EMBL/GenBank/DDBJ whole genome shotgun (WGS) entry which is preliminary data.</text>
</comment>
<dbReference type="Pfam" id="PF16884">
    <property type="entry name" value="ADH_N_2"/>
    <property type="match status" value="1"/>
</dbReference>
<name>A0A438NBN4_EXOME</name>
<dbReference type="GO" id="GO:0016628">
    <property type="term" value="F:oxidoreductase activity, acting on the CH-CH group of donors, NAD or NADP as acceptor"/>
    <property type="evidence" value="ECO:0007669"/>
    <property type="project" value="InterPro"/>
</dbReference>